<keyword evidence="3" id="KW-0804">Transcription</keyword>
<dbReference type="AlphaFoldDB" id="A0A402BE34"/>
<evidence type="ECO:0000313" key="4">
    <source>
        <dbReference type="EMBL" id="GCE29560.1"/>
    </source>
</evidence>
<dbReference type="Proteomes" id="UP000287171">
    <property type="component" value="Unassembled WGS sequence"/>
</dbReference>
<keyword evidence="1" id="KW-0805">Transcription regulation</keyword>
<dbReference type="Gene3D" id="1.10.10.10">
    <property type="entry name" value="Winged helix-like DNA-binding domain superfamily/Winged helix DNA-binding domain"/>
    <property type="match status" value="1"/>
</dbReference>
<evidence type="ECO:0000256" key="2">
    <source>
        <dbReference type="ARBA" id="ARBA00023125"/>
    </source>
</evidence>
<dbReference type="GO" id="GO:0003677">
    <property type="term" value="F:DNA binding"/>
    <property type="evidence" value="ECO:0007669"/>
    <property type="project" value="UniProtKB-KW"/>
</dbReference>
<dbReference type="InterPro" id="IPR052362">
    <property type="entry name" value="HTH-GbsR_regulator"/>
</dbReference>
<dbReference type="OrthoDB" id="67158at2"/>
<reference evidence="5" key="1">
    <citation type="submission" date="2018-12" db="EMBL/GenBank/DDBJ databases">
        <title>Tengunoibacter tsumagoiensis gen. nov., sp. nov., Dictyobacter kobayashii sp. nov., D. alpinus sp. nov., and D. joshuensis sp. nov. and description of Dictyobacteraceae fam. nov. within the order Ktedonobacterales isolated from Tengu-no-mugimeshi.</title>
        <authorList>
            <person name="Wang C.M."/>
            <person name="Zheng Y."/>
            <person name="Sakai Y."/>
            <person name="Toyoda A."/>
            <person name="Minakuchi Y."/>
            <person name="Abe K."/>
            <person name="Yokota A."/>
            <person name="Yabe S."/>
        </authorList>
    </citation>
    <scope>NUCLEOTIDE SEQUENCE [LARGE SCALE GENOMIC DNA]</scope>
    <source>
        <strain evidence="5">Uno16</strain>
    </source>
</reference>
<gene>
    <name evidence="4" type="ORF">KDA_50440</name>
</gene>
<dbReference type="PANTHER" id="PTHR38465">
    <property type="entry name" value="HTH-TYPE TRANSCRIPTIONAL REGULATOR MJ1563-RELATED"/>
    <property type="match status" value="1"/>
</dbReference>
<evidence type="ECO:0000256" key="3">
    <source>
        <dbReference type="ARBA" id="ARBA00023163"/>
    </source>
</evidence>
<evidence type="ECO:0008006" key="6">
    <source>
        <dbReference type="Google" id="ProtNLM"/>
    </source>
</evidence>
<proteinExistence type="predicted"/>
<name>A0A402BE34_9CHLR</name>
<dbReference type="RefSeq" id="WP_126629800.1">
    <property type="nucleotide sequence ID" value="NZ_BIFT01000002.1"/>
</dbReference>
<evidence type="ECO:0000313" key="5">
    <source>
        <dbReference type="Proteomes" id="UP000287171"/>
    </source>
</evidence>
<keyword evidence="2" id="KW-0238">DNA-binding</keyword>
<dbReference type="EMBL" id="BIFT01000002">
    <property type="protein sequence ID" value="GCE29560.1"/>
    <property type="molecule type" value="Genomic_DNA"/>
</dbReference>
<protein>
    <recommendedName>
        <fullName evidence="6">HTH marR-type domain-containing protein</fullName>
    </recommendedName>
</protein>
<dbReference type="PANTHER" id="PTHR38465:SF2">
    <property type="entry name" value="HTH-TYPE TRANSCRIPTIONAL REGULATOR MMPR5"/>
    <property type="match status" value="1"/>
</dbReference>
<dbReference type="InterPro" id="IPR036388">
    <property type="entry name" value="WH-like_DNA-bd_sf"/>
</dbReference>
<keyword evidence="5" id="KW-1185">Reference proteome</keyword>
<evidence type="ECO:0000256" key="1">
    <source>
        <dbReference type="ARBA" id="ARBA00023015"/>
    </source>
</evidence>
<accession>A0A402BE34</accession>
<dbReference type="SUPFAM" id="SSF46785">
    <property type="entry name" value="Winged helix' DNA-binding domain"/>
    <property type="match status" value="1"/>
</dbReference>
<sequence length="161" mass="18181">MNKDEQLQYADHIRHFYTLRYGFPPMVGRLLGYLFVCVPEKQSMNELADALMASRSAIAGAVQTLENYHFVNRTRAAGQRSDAISLNPAGIEGKGFDATVYQEQAALFREGLNALKDEGQDPRISLLEEAAALAEFLSEQIPALHKEWEKRRDALRRNRAL</sequence>
<comment type="caution">
    <text evidence="4">The sequence shown here is derived from an EMBL/GenBank/DDBJ whole genome shotgun (WGS) entry which is preliminary data.</text>
</comment>
<organism evidence="4 5">
    <name type="scientific">Dictyobacter alpinus</name>
    <dbReference type="NCBI Taxonomy" id="2014873"/>
    <lineage>
        <taxon>Bacteria</taxon>
        <taxon>Bacillati</taxon>
        <taxon>Chloroflexota</taxon>
        <taxon>Ktedonobacteria</taxon>
        <taxon>Ktedonobacterales</taxon>
        <taxon>Dictyobacteraceae</taxon>
        <taxon>Dictyobacter</taxon>
    </lineage>
</organism>
<dbReference type="InterPro" id="IPR036390">
    <property type="entry name" value="WH_DNA-bd_sf"/>
</dbReference>